<comment type="caution">
    <text evidence="4">The sequence shown here is derived from an EMBL/GenBank/DDBJ whole genome shotgun (WGS) entry which is preliminary data.</text>
</comment>
<dbReference type="InterPro" id="IPR002477">
    <property type="entry name" value="Peptidoglycan-bd-like"/>
</dbReference>
<evidence type="ECO:0000256" key="1">
    <source>
        <dbReference type="SAM" id="Phobius"/>
    </source>
</evidence>
<dbReference type="Pfam" id="PF01471">
    <property type="entry name" value="PG_binding_1"/>
    <property type="match status" value="1"/>
</dbReference>
<dbReference type="Proteomes" id="UP000295030">
    <property type="component" value="Unassembled WGS sequence"/>
</dbReference>
<keyword evidence="1" id="KW-0472">Membrane</keyword>
<dbReference type="EMBL" id="SMFY01000002">
    <property type="protein sequence ID" value="TCK28187.1"/>
    <property type="molecule type" value="Genomic_DNA"/>
</dbReference>
<dbReference type="Pfam" id="PF11860">
    <property type="entry name" value="Muramidase"/>
    <property type="match status" value="1"/>
</dbReference>
<keyword evidence="1" id="KW-0812">Transmembrane</keyword>
<feature type="transmembrane region" description="Helical" evidence="1">
    <location>
        <begin position="377"/>
        <end position="395"/>
    </location>
</feature>
<proteinExistence type="predicted"/>
<dbReference type="AlphaFoldDB" id="A0A4R1HZD3"/>
<dbReference type="SUPFAM" id="SSF47090">
    <property type="entry name" value="PGBD-like"/>
    <property type="match status" value="1"/>
</dbReference>
<dbReference type="InterPro" id="IPR036366">
    <property type="entry name" value="PGBDSf"/>
</dbReference>
<dbReference type="Gene3D" id="1.10.101.10">
    <property type="entry name" value="PGBD-like superfamily/PGBD"/>
    <property type="match status" value="1"/>
</dbReference>
<name>A0A4R1HZD3_ANCAQ</name>
<evidence type="ECO:0000259" key="2">
    <source>
        <dbReference type="Pfam" id="PF01471"/>
    </source>
</evidence>
<protein>
    <submittedName>
        <fullName evidence="4">Putative peptidoglycan binding protein</fullName>
    </submittedName>
</protein>
<dbReference type="InterPro" id="IPR036365">
    <property type="entry name" value="PGBD-like_sf"/>
</dbReference>
<keyword evidence="5" id="KW-1185">Reference proteome</keyword>
<evidence type="ECO:0000313" key="5">
    <source>
        <dbReference type="Proteomes" id="UP000295030"/>
    </source>
</evidence>
<keyword evidence="1" id="KW-1133">Transmembrane helix</keyword>
<feature type="domain" description="N-acetylmuramidase" evidence="3">
    <location>
        <begin position="32"/>
        <end position="207"/>
    </location>
</feature>
<sequence length="416" mass="45464">MTAFGDFTGRAERLDDIDLPRIASRIGVGEDELHALIEVETKGGGFDSRGRPRILFEPHVFYRCLSGAKRDKAVAQGLAYAKWGQKPYGKESEQYPRLVRAMAIDETAALKACSWGLPQILGENHAMIGFSSVQDMVRAFLDDEEAHLEAMVAFIRAAKIDDDLRRIAALNRPSTAEDWREVARPYNGPKYAKHGYHTRLAKAHVKWRGIRDTAWSAPLPPARPADIDLVAAPAQIAAPAMTEYEVRALQQQLKDALYDPGFVDGKMGTRTRAELFAVQTDNGLPATGEMNPETRAFILTHGVPTRHLAPERETATAASLAGAGRLPPAAQAALKGGFWAKVQAAFATVAMMIYGAWEQSGDTLSALSPFKEDLFAAGPWLFFGAVIAISLVLWLRSRNAVDQTVRAVRLGRDTGA</sequence>
<evidence type="ECO:0000259" key="3">
    <source>
        <dbReference type="Pfam" id="PF11860"/>
    </source>
</evidence>
<accession>A0A4R1HZD3</accession>
<reference evidence="4 5" key="1">
    <citation type="submission" date="2019-03" db="EMBL/GenBank/DDBJ databases">
        <title>Genomic Encyclopedia of Type Strains, Phase IV (KMG-IV): sequencing the most valuable type-strain genomes for metagenomic binning, comparative biology and taxonomic classification.</title>
        <authorList>
            <person name="Goeker M."/>
        </authorList>
    </citation>
    <scope>NUCLEOTIDE SEQUENCE [LARGE SCALE GENOMIC DNA]</scope>
    <source>
        <strain evidence="4 5">DSM 101</strain>
    </source>
</reference>
<gene>
    <name evidence="4" type="ORF">EV667_2186</name>
</gene>
<organism evidence="4 5">
    <name type="scientific">Ancylobacter aquaticus</name>
    <dbReference type="NCBI Taxonomy" id="100"/>
    <lineage>
        <taxon>Bacteria</taxon>
        <taxon>Pseudomonadati</taxon>
        <taxon>Pseudomonadota</taxon>
        <taxon>Alphaproteobacteria</taxon>
        <taxon>Hyphomicrobiales</taxon>
        <taxon>Xanthobacteraceae</taxon>
        <taxon>Ancylobacter</taxon>
    </lineage>
</organism>
<dbReference type="InterPro" id="IPR024408">
    <property type="entry name" value="Muramidase"/>
</dbReference>
<evidence type="ECO:0000313" key="4">
    <source>
        <dbReference type="EMBL" id="TCK28187.1"/>
    </source>
</evidence>
<dbReference type="RefSeq" id="WP_131835358.1">
    <property type="nucleotide sequence ID" value="NZ_SMFY01000002.1"/>
</dbReference>
<feature type="domain" description="Peptidoglycan binding-like" evidence="2">
    <location>
        <begin position="244"/>
        <end position="297"/>
    </location>
</feature>
<dbReference type="OrthoDB" id="1523598at2"/>